<sequence length="457" mass="52932">MITPRFTLHQDDTFLKIEIRAPYCNLGELEVDCDENKFYFYCKPYYLRLDLPGEIVNDDRMKVVFDTDTGKFTCTFAKLNKCEHFDDLDLITKFLALGLETGDKGHGTMPVEPLSNGKQEDIADDAVIMGKSQYGFGFALRADRDFMRISSEFNNIFEIDPCKTSLPERRKLRLQYEQGKFNVDHYLADYCDNSDILELISLKCPYKDTQNNTFLNFSDEDYDFLKNLSNVEYNLSKYQIKICHNGLLDILFAFCYGERATAFEGNVEFEWTITKLAATLGWLDAFEDTKDVFISAFRRGLIYPLYRHFDLLQVVFDDLKALISLDENCLVKILIKIYNIFLNGGNGGYVLNNLFIKDYIVYIMKWDKEMWRTTVSDVKSMNIKKEELGLNLEEIEEDHAYFQKLDLRADTSTDSDEDTSSDESTDSSSSEYSSDSETTTDEGEMPKEISKFIVIQK</sequence>
<dbReference type="GO" id="GO:0005654">
    <property type="term" value="C:nucleoplasm"/>
    <property type="evidence" value="ECO:0007669"/>
    <property type="project" value="TreeGrafter"/>
</dbReference>
<evidence type="ECO:0000256" key="1">
    <source>
        <dbReference type="ARBA" id="ARBA00005607"/>
    </source>
</evidence>
<name>A0A9N9M856_9CUCU</name>
<dbReference type="Pfam" id="PF21413">
    <property type="entry name" value="SHQ1-like_CS"/>
    <property type="match status" value="1"/>
</dbReference>
<dbReference type="InterPro" id="IPR007009">
    <property type="entry name" value="Shq1_C"/>
</dbReference>
<dbReference type="Proteomes" id="UP001152799">
    <property type="component" value="Chromosome 1"/>
</dbReference>
<dbReference type="SUPFAM" id="SSF49764">
    <property type="entry name" value="HSP20-like chaperones"/>
    <property type="match status" value="1"/>
</dbReference>
<dbReference type="InterPro" id="IPR007052">
    <property type="entry name" value="CS_dom"/>
</dbReference>
<dbReference type="GO" id="GO:0000493">
    <property type="term" value="P:box H/ACA snoRNP assembly"/>
    <property type="evidence" value="ECO:0007669"/>
    <property type="project" value="InterPro"/>
</dbReference>
<gene>
    <name evidence="5" type="ORF">CEUTPL_LOCUS21</name>
</gene>
<proteinExistence type="inferred from homology"/>
<evidence type="ECO:0000313" key="6">
    <source>
        <dbReference type="Proteomes" id="UP001152799"/>
    </source>
</evidence>
<dbReference type="CDD" id="cd06463">
    <property type="entry name" value="p23_like"/>
    <property type="match status" value="1"/>
</dbReference>
<dbReference type="InterPro" id="IPR008978">
    <property type="entry name" value="HSP20-like_chaperone"/>
</dbReference>
<organism evidence="5 6">
    <name type="scientific">Ceutorhynchus assimilis</name>
    <name type="common">cabbage seed weevil</name>
    <dbReference type="NCBI Taxonomy" id="467358"/>
    <lineage>
        <taxon>Eukaryota</taxon>
        <taxon>Metazoa</taxon>
        <taxon>Ecdysozoa</taxon>
        <taxon>Arthropoda</taxon>
        <taxon>Hexapoda</taxon>
        <taxon>Insecta</taxon>
        <taxon>Pterygota</taxon>
        <taxon>Neoptera</taxon>
        <taxon>Endopterygota</taxon>
        <taxon>Coleoptera</taxon>
        <taxon>Polyphaga</taxon>
        <taxon>Cucujiformia</taxon>
        <taxon>Curculionidae</taxon>
        <taxon>Ceutorhynchinae</taxon>
        <taxon>Ceutorhynchus</taxon>
    </lineage>
</organism>
<dbReference type="GO" id="GO:0051082">
    <property type="term" value="F:unfolded protein binding"/>
    <property type="evidence" value="ECO:0007669"/>
    <property type="project" value="TreeGrafter"/>
</dbReference>
<evidence type="ECO:0000259" key="4">
    <source>
        <dbReference type="PROSITE" id="PS51203"/>
    </source>
</evidence>
<evidence type="ECO:0000256" key="3">
    <source>
        <dbReference type="SAM" id="MobiDB-lite"/>
    </source>
</evidence>
<accession>A0A9N9M856</accession>
<dbReference type="PANTHER" id="PTHR12967:SF0">
    <property type="entry name" value="PROTEIN SHQ1 HOMOLOG"/>
    <property type="match status" value="1"/>
</dbReference>
<comment type="similarity">
    <text evidence="1">Belongs to the SHQ1 family.</text>
</comment>
<feature type="domain" description="CS" evidence="4">
    <location>
        <begin position="1"/>
        <end position="89"/>
    </location>
</feature>
<evidence type="ECO:0000313" key="5">
    <source>
        <dbReference type="EMBL" id="CAG9759268.1"/>
    </source>
</evidence>
<dbReference type="AlphaFoldDB" id="A0A9N9M856"/>
<dbReference type="EMBL" id="OU892277">
    <property type="protein sequence ID" value="CAG9759268.1"/>
    <property type="molecule type" value="Genomic_DNA"/>
</dbReference>
<dbReference type="Pfam" id="PF04925">
    <property type="entry name" value="SHQ1"/>
    <property type="match status" value="1"/>
</dbReference>
<feature type="compositionally biased region" description="Low complexity" evidence="3">
    <location>
        <begin position="426"/>
        <end position="437"/>
    </location>
</feature>
<dbReference type="InterPro" id="IPR048696">
    <property type="entry name" value="SHQ1-like_CS"/>
</dbReference>
<protein>
    <recommendedName>
        <fullName evidence="2">Protein SHQ1 homolog</fullName>
    </recommendedName>
</protein>
<dbReference type="GO" id="GO:0005737">
    <property type="term" value="C:cytoplasm"/>
    <property type="evidence" value="ECO:0007669"/>
    <property type="project" value="TreeGrafter"/>
</dbReference>
<reference evidence="5" key="1">
    <citation type="submission" date="2022-01" db="EMBL/GenBank/DDBJ databases">
        <authorList>
            <person name="King R."/>
        </authorList>
    </citation>
    <scope>NUCLEOTIDE SEQUENCE</scope>
</reference>
<dbReference type="PROSITE" id="PS51203">
    <property type="entry name" value="CS"/>
    <property type="match status" value="1"/>
</dbReference>
<keyword evidence="6" id="KW-1185">Reference proteome</keyword>
<dbReference type="Gene3D" id="2.60.40.790">
    <property type="match status" value="1"/>
</dbReference>
<evidence type="ECO:0000256" key="2">
    <source>
        <dbReference type="ARBA" id="ARBA00013750"/>
    </source>
</evidence>
<dbReference type="InterPro" id="IPR039742">
    <property type="entry name" value="Shq1"/>
</dbReference>
<feature type="compositionally biased region" description="Acidic residues" evidence="3">
    <location>
        <begin position="413"/>
        <end position="425"/>
    </location>
</feature>
<dbReference type="OrthoDB" id="73639at2759"/>
<feature type="region of interest" description="Disordered" evidence="3">
    <location>
        <begin position="408"/>
        <end position="449"/>
    </location>
</feature>
<dbReference type="PANTHER" id="PTHR12967">
    <property type="entry name" value="PROTEIN SHQ1 HOMOLOG"/>
    <property type="match status" value="1"/>
</dbReference>